<proteinExistence type="predicted"/>
<sequence>MNTEASLIDSALRGWKANVDRTTKLFSALTEMQLLDQVAPGKNRHIYLWGHLTASSDALFPLLGLGERLHPELDSIFIFNPDGHSQNLPSGADLKRIWNEVNDALWTAFSNLSASDWAQRHTAISEEDFKLEPHRNRFTILLGRTAHLAYHFGQAKLAQQDNSKR</sequence>
<feature type="domain" description="DinB-like" evidence="1">
    <location>
        <begin position="18"/>
        <end position="155"/>
    </location>
</feature>
<dbReference type="AlphaFoldDB" id="A0A7W8JCM0"/>
<dbReference type="Proteomes" id="UP000569092">
    <property type="component" value="Unassembled WGS sequence"/>
</dbReference>
<reference evidence="2 3" key="1">
    <citation type="submission" date="2020-08" db="EMBL/GenBank/DDBJ databases">
        <title>Genomic Encyclopedia of Type Strains, Phase IV (KMG-V): Genome sequencing to study the core and pangenomes of soil and plant-associated prokaryotes.</title>
        <authorList>
            <person name="Whitman W."/>
        </authorList>
    </citation>
    <scope>NUCLEOTIDE SEQUENCE [LARGE SCALE GENOMIC DNA]</scope>
    <source>
        <strain evidence="2 3">M8US30</strain>
    </source>
</reference>
<dbReference type="Gene3D" id="1.20.120.450">
    <property type="entry name" value="dinb family like domain"/>
    <property type="match status" value="1"/>
</dbReference>
<name>A0A7W8JCM0_9BACT</name>
<dbReference type="EMBL" id="JACHDZ010000006">
    <property type="protein sequence ID" value="MBB5345477.1"/>
    <property type="molecule type" value="Genomic_DNA"/>
</dbReference>
<dbReference type="Pfam" id="PF12867">
    <property type="entry name" value="DinB_2"/>
    <property type="match status" value="1"/>
</dbReference>
<dbReference type="SUPFAM" id="SSF109854">
    <property type="entry name" value="DinB/YfiT-like putative metalloenzymes"/>
    <property type="match status" value="1"/>
</dbReference>
<gene>
    <name evidence="2" type="ORF">HDF10_003471</name>
</gene>
<comment type="caution">
    <text evidence="2">The sequence shown here is derived from an EMBL/GenBank/DDBJ whole genome shotgun (WGS) entry which is preliminary data.</text>
</comment>
<protein>
    <recommendedName>
        <fullName evidence="1">DinB-like domain-containing protein</fullName>
    </recommendedName>
</protein>
<evidence type="ECO:0000259" key="1">
    <source>
        <dbReference type="Pfam" id="PF12867"/>
    </source>
</evidence>
<dbReference type="InterPro" id="IPR034660">
    <property type="entry name" value="DinB/YfiT-like"/>
</dbReference>
<evidence type="ECO:0000313" key="3">
    <source>
        <dbReference type="Proteomes" id="UP000569092"/>
    </source>
</evidence>
<dbReference type="InterPro" id="IPR024775">
    <property type="entry name" value="DinB-like"/>
</dbReference>
<accession>A0A7W8JCM0</accession>
<evidence type="ECO:0000313" key="2">
    <source>
        <dbReference type="EMBL" id="MBB5345477.1"/>
    </source>
</evidence>
<organism evidence="2 3">
    <name type="scientific">Tunturiibacter lichenicola</name>
    <dbReference type="NCBI Taxonomy" id="2051959"/>
    <lineage>
        <taxon>Bacteria</taxon>
        <taxon>Pseudomonadati</taxon>
        <taxon>Acidobacteriota</taxon>
        <taxon>Terriglobia</taxon>
        <taxon>Terriglobales</taxon>
        <taxon>Acidobacteriaceae</taxon>
        <taxon>Tunturiibacter</taxon>
    </lineage>
</organism>